<name>A0ACB8AIB4_9AGAM</name>
<sequence length="379" mass="42182">MSVTPTPSSLRGQVILQPSYFTSSAYVYPCREDINTLINVYTEHYAKFHPSRPFALFKDIWQARGWTWFHFKVFDARSRDSFLKNTMRLFSERLVQTEAPLNRAVALFSVYTFYYTQPSASAPPLHSVTQFPISMDLYQCMLSLPDTMNTEFLFPLRPHVVYVLSALIKSRIFQILPATKLNSLNPHDLPREIYVPDNYDTGEESYTGQSSSAPKKKGRPTKRDKIRKAKDALAALDKWLERTTYTYQPPHTPEVMEAPSPITTHMLLSHPPTTTRNNYRARKSNLLDVVDPLYPPGEGSGEAALRRANAAVLARLKKIDEEAAAKGLEVGGEGGERTGLGRVEQAAGELGKSLAPGGRGGLLGLLEGAGIDEATTEGD</sequence>
<dbReference type="Proteomes" id="UP000790377">
    <property type="component" value="Unassembled WGS sequence"/>
</dbReference>
<comment type="caution">
    <text evidence="1">The sequence shown here is derived from an EMBL/GenBank/DDBJ whole genome shotgun (WGS) entry which is preliminary data.</text>
</comment>
<evidence type="ECO:0000313" key="1">
    <source>
        <dbReference type="EMBL" id="KAH7912997.1"/>
    </source>
</evidence>
<organism evidence="1 2">
    <name type="scientific">Hygrophoropsis aurantiaca</name>
    <dbReference type="NCBI Taxonomy" id="72124"/>
    <lineage>
        <taxon>Eukaryota</taxon>
        <taxon>Fungi</taxon>
        <taxon>Dikarya</taxon>
        <taxon>Basidiomycota</taxon>
        <taxon>Agaricomycotina</taxon>
        <taxon>Agaricomycetes</taxon>
        <taxon>Agaricomycetidae</taxon>
        <taxon>Boletales</taxon>
        <taxon>Coniophorineae</taxon>
        <taxon>Hygrophoropsidaceae</taxon>
        <taxon>Hygrophoropsis</taxon>
    </lineage>
</organism>
<reference evidence="1" key="1">
    <citation type="journal article" date="2021" name="New Phytol.">
        <title>Evolutionary innovations through gain and loss of genes in the ectomycorrhizal Boletales.</title>
        <authorList>
            <person name="Wu G."/>
            <person name="Miyauchi S."/>
            <person name="Morin E."/>
            <person name="Kuo A."/>
            <person name="Drula E."/>
            <person name="Varga T."/>
            <person name="Kohler A."/>
            <person name="Feng B."/>
            <person name="Cao Y."/>
            <person name="Lipzen A."/>
            <person name="Daum C."/>
            <person name="Hundley H."/>
            <person name="Pangilinan J."/>
            <person name="Johnson J."/>
            <person name="Barry K."/>
            <person name="LaButti K."/>
            <person name="Ng V."/>
            <person name="Ahrendt S."/>
            <person name="Min B."/>
            <person name="Choi I.G."/>
            <person name="Park H."/>
            <person name="Plett J.M."/>
            <person name="Magnuson J."/>
            <person name="Spatafora J.W."/>
            <person name="Nagy L.G."/>
            <person name="Henrissat B."/>
            <person name="Grigoriev I.V."/>
            <person name="Yang Z.L."/>
            <person name="Xu J."/>
            <person name="Martin F.M."/>
        </authorList>
    </citation>
    <scope>NUCLEOTIDE SEQUENCE</scope>
    <source>
        <strain evidence="1">ATCC 28755</strain>
    </source>
</reference>
<keyword evidence="2" id="KW-1185">Reference proteome</keyword>
<accession>A0ACB8AIB4</accession>
<proteinExistence type="predicted"/>
<dbReference type="EMBL" id="MU267639">
    <property type="protein sequence ID" value="KAH7912997.1"/>
    <property type="molecule type" value="Genomic_DNA"/>
</dbReference>
<evidence type="ECO:0000313" key="2">
    <source>
        <dbReference type="Proteomes" id="UP000790377"/>
    </source>
</evidence>
<protein>
    <submittedName>
        <fullName evidence="1">Uncharacterized protein</fullName>
    </submittedName>
</protein>
<gene>
    <name evidence="1" type="ORF">BJ138DRAFT_1171569</name>
</gene>